<name>A0A968GEK7_9SPIO</name>
<dbReference type="AlphaFoldDB" id="A0A968GEK7"/>
<evidence type="ECO:0000256" key="1">
    <source>
        <dbReference type="ARBA" id="ARBA00044755"/>
    </source>
</evidence>
<evidence type="ECO:0000313" key="3">
    <source>
        <dbReference type="Proteomes" id="UP000778951"/>
    </source>
</evidence>
<accession>A0A968GEK7</accession>
<protein>
    <submittedName>
        <fullName evidence="2">Polymer-forming cytoskeletal protein</fullName>
    </submittedName>
</protein>
<dbReference type="Pfam" id="PF04519">
    <property type="entry name" value="Bactofilin"/>
    <property type="match status" value="1"/>
</dbReference>
<gene>
    <name evidence="2" type="ORF">HCT48_02660</name>
</gene>
<comment type="similarity">
    <text evidence="1">Belongs to the bactofilin family.</text>
</comment>
<sequence>MPEIHAKKIDETVIETVLQEDVVLEGNVSSSRGIAIKGKVTGNLNAKENILIDKHAQVIGRVDSETSLYLLGSLKGDVKTTARVEIIGKGVLDGDVITGRMVIENGTTFNGICKMG</sequence>
<dbReference type="RefSeq" id="WP_167695215.1">
    <property type="nucleotide sequence ID" value="NZ_CP118181.1"/>
</dbReference>
<dbReference type="Proteomes" id="UP000778951">
    <property type="component" value="Unassembled WGS sequence"/>
</dbReference>
<comment type="caution">
    <text evidence="2">The sequence shown here is derived from an EMBL/GenBank/DDBJ whole genome shotgun (WGS) entry which is preliminary data.</text>
</comment>
<dbReference type="EMBL" id="JAATLM010000001">
    <property type="protein sequence ID" value="NIZ69114.1"/>
    <property type="molecule type" value="Genomic_DNA"/>
</dbReference>
<proteinExistence type="inferred from homology"/>
<keyword evidence="3" id="KW-1185">Reference proteome</keyword>
<dbReference type="InterPro" id="IPR007607">
    <property type="entry name" value="BacA/B"/>
</dbReference>
<dbReference type="PANTHER" id="PTHR35024">
    <property type="entry name" value="HYPOTHETICAL CYTOSOLIC PROTEIN"/>
    <property type="match status" value="1"/>
</dbReference>
<evidence type="ECO:0000313" key="2">
    <source>
        <dbReference type="EMBL" id="NIZ69114.1"/>
    </source>
</evidence>
<dbReference type="PANTHER" id="PTHR35024:SF4">
    <property type="entry name" value="POLYMER-FORMING CYTOSKELETAL PROTEIN"/>
    <property type="match status" value="1"/>
</dbReference>
<reference evidence="2" key="1">
    <citation type="submission" date="2020-03" db="EMBL/GenBank/DDBJ databases">
        <title>Spirochaetal bacteria isolated from arthropods constitute a novel genus Entomospira genus novum within the order Spirochaetales.</title>
        <authorList>
            <person name="Grana-Miraglia L."/>
            <person name="Sikutova S."/>
            <person name="Fingerle V."/>
            <person name="Sing A."/>
            <person name="Castillo-Ramirez S."/>
            <person name="Margos G."/>
            <person name="Rudolf I."/>
        </authorList>
    </citation>
    <scope>NUCLEOTIDE SEQUENCE</scope>
    <source>
        <strain evidence="2">BR149</strain>
    </source>
</reference>
<organism evidence="2 3">
    <name type="scientific">Entomospira culicis</name>
    <dbReference type="NCBI Taxonomy" id="2719989"/>
    <lineage>
        <taxon>Bacteria</taxon>
        <taxon>Pseudomonadati</taxon>
        <taxon>Spirochaetota</taxon>
        <taxon>Spirochaetia</taxon>
        <taxon>Spirochaetales</taxon>
        <taxon>Spirochaetaceae</taxon>
        <taxon>Entomospira</taxon>
    </lineage>
</organism>